<proteinExistence type="predicted"/>
<reference evidence="2 3" key="1">
    <citation type="submission" date="2020-08" db="EMBL/GenBank/DDBJ databases">
        <title>Sequencing the genomes of 1000 actinobacteria strains.</title>
        <authorList>
            <person name="Klenk H.-P."/>
        </authorList>
    </citation>
    <scope>NUCLEOTIDE SEQUENCE [LARGE SCALE GENOMIC DNA]</scope>
    <source>
        <strain evidence="2 3">DSM 102030</strain>
    </source>
</reference>
<name>A0A7W7RJV5_9ACTN</name>
<dbReference type="Proteomes" id="UP000523007">
    <property type="component" value="Unassembled WGS sequence"/>
</dbReference>
<dbReference type="InterPro" id="IPR013382">
    <property type="entry name" value="CRISPR-assoc_prot_Cse2"/>
</dbReference>
<dbReference type="EMBL" id="JACHJT010000001">
    <property type="protein sequence ID" value="MBB4933309.1"/>
    <property type="molecule type" value="Genomic_DNA"/>
</dbReference>
<dbReference type="CDD" id="cd09731">
    <property type="entry name" value="Cse2_I-E"/>
    <property type="match status" value="1"/>
</dbReference>
<accession>A0A7W7RJV5</accession>
<organism evidence="2 3">
    <name type="scientific">Lipingzhangella halophila</name>
    <dbReference type="NCBI Taxonomy" id="1783352"/>
    <lineage>
        <taxon>Bacteria</taxon>
        <taxon>Bacillati</taxon>
        <taxon>Actinomycetota</taxon>
        <taxon>Actinomycetes</taxon>
        <taxon>Streptosporangiales</taxon>
        <taxon>Nocardiopsidaceae</taxon>
        <taxon>Lipingzhangella</taxon>
    </lineage>
</organism>
<feature type="region of interest" description="Disordered" evidence="1">
    <location>
        <begin position="202"/>
        <end position="233"/>
    </location>
</feature>
<sequence length="233" mass="25459">MTQPPTNESRTDLETAVGAAVDRRVGSLQGGYIADTSSAVSALAQLRGGAGKLPHDTPELWGLTCDIADYTRPGWSEEDEKQADTAVHIALTLYALHQQSHREHRMHQRPSRNNGRPRNHDVGRAVRALMSGPEIDEPLRQRLVQAGKATSVATLAFRLRGIVQLLRRDAIPLDYGLLADHLFMWQRPGGRGRVRAAWGRGFTAHRPAPSGDPADTDSDAETEADSESAHPTK</sequence>
<keyword evidence="3" id="KW-1185">Reference proteome</keyword>
<feature type="compositionally biased region" description="Acidic residues" evidence="1">
    <location>
        <begin position="214"/>
        <end position="226"/>
    </location>
</feature>
<evidence type="ECO:0000256" key="1">
    <source>
        <dbReference type="SAM" id="MobiDB-lite"/>
    </source>
</evidence>
<dbReference type="InterPro" id="IPR038287">
    <property type="entry name" value="Cse2_sf"/>
</dbReference>
<comment type="caution">
    <text evidence="2">The sequence shown here is derived from an EMBL/GenBank/DDBJ whole genome shotgun (WGS) entry which is preliminary data.</text>
</comment>
<dbReference type="RefSeq" id="WP_184580937.1">
    <property type="nucleotide sequence ID" value="NZ_JACHJT010000001.1"/>
</dbReference>
<dbReference type="Pfam" id="PF09485">
    <property type="entry name" value="CRISPR_Cse2"/>
    <property type="match status" value="1"/>
</dbReference>
<dbReference type="Gene3D" id="1.10.520.40">
    <property type="entry name" value="CRISPR-associated protein Cse2"/>
    <property type="match status" value="1"/>
</dbReference>
<protein>
    <submittedName>
        <fullName evidence="2">CRISPR system Cascade subunit CasB</fullName>
    </submittedName>
</protein>
<gene>
    <name evidence="2" type="ORF">F4561_004129</name>
</gene>
<dbReference type="NCBIfam" id="TIGR02548">
    <property type="entry name" value="casB_cse2"/>
    <property type="match status" value="1"/>
</dbReference>
<evidence type="ECO:0000313" key="2">
    <source>
        <dbReference type="EMBL" id="MBB4933309.1"/>
    </source>
</evidence>
<evidence type="ECO:0000313" key="3">
    <source>
        <dbReference type="Proteomes" id="UP000523007"/>
    </source>
</evidence>
<dbReference type="AlphaFoldDB" id="A0A7W7RJV5"/>